<evidence type="ECO:0000313" key="1">
    <source>
        <dbReference type="EMBL" id="KIP01463.1"/>
    </source>
</evidence>
<dbReference type="EMBL" id="KN840786">
    <property type="protein sequence ID" value="KIP01463.1"/>
    <property type="molecule type" value="Genomic_DNA"/>
</dbReference>
<dbReference type="OrthoDB" id="2732771at2759"/>
<dbReference type="HOGENOM" id="CLU_118656_2_0_1"/>
<dbReference type="Proteomes" id="UP000053257">
    <property type="component" value="Unassembled WGS sequence"/>
</dbReference>
<feature type="non-terminal residue" evidence="1">
    <location>
        <position position="1"/>
    </location>
</feature>
<keyword evidence="2" id="KW-1185">Reference proteome</keyword>
<protein>
    <submittedName>
        <fullName evidence="1">Uncharacterized protein</fullName>
    </submittedName>
</protein>
<feature type="non-terminal residue" evidence="1">
    <location>
        <position position="153"/>
    </location>
</feature>
<dbReference type="AlphaFoldDB" id="A0A0C3P9R6"/>
<proteinExistence type="predicted"/>
<evidence type="ECO:0000313" key="2">
    <source>
        <dbReference type="Proteomes" id="UP000053257"/>
    </source>
</evidence>
<accession>A0A0C3P9R6</accession>
<name>A0A0C3P9R6_PHLG1</name>
<sequence length="153" mass="17461">AFDLLAKTAVLPWGPDWMTCLERFFLGEHSTGFVDPSGPQLPAAQRPEQYAVWFKDGRPHTPRKIKNFEQFAQELYTWYRSVQPRSRGPHGVVREKPVSDYDWASFRKPGKNGTFLILAGLAWVGYAVHDGREPGLRDEWDEVVADVAWALDS</sequence>
<organism evidence="1 2">
    <name type="scientific">Phlebiopsis gigantea (strain 11061_1 CR5-6)</name>
    <name type="common">White-rot fungus</name>
    <name type="synonym">Peniophora gigantea</name>
    <dbReference type="NCBI Taxonomy" id="745531"/>
    <lineage>
        <taxon>Eukaryota</taxon>
        <taxon>Fungi</taxon>
        <taxon>Dikarya</taxon>
        <taxon>Basidiomycota</taxon>
        <taxon>Agaricomycotina</taxon>
        <taxon>Agaricomycetes</taxon>
        <taxon>Polyporales</taxon>
        <taxon>Phanerochaetaceae</taxon>
        <taxon>Phlebiopsis</taxon>
    </lineage>
</organism>
<gene>
    <name evidence="1" type="ORF">PHLGIDRAFT_40772</name>
</gene>
<reference evidence="1 2" key="1">
    <citation type="journal article" date="2014" name="PLoS Genet.">
        <title>Analysis of the Phlebiopsis gigantea genome, transcriptome and secretome provides insight into its pioneer colonization strategies of wood.</title>
        <authorList>
            <person name="Hori C."/>
            <person name="Ishida T."/>
            <person name="Igarashi K."/>
            <person name="Samejima M."/>
            <person name="Suzuki H."/>
            <person name="Master E."/>
            <person name="Ferreira P."/>
            <person name="Ruiz-Duenas F.J."/>
            <person name="Held B."/>
            <person name="Canessa P."/>
            <person name="Larrondo L.F."/>
            <person name="Schmoll M."/>
            <person name="Druzhinina I.S."/>
            <person name="Kubicek C.P."/>
            <person name="Gaskell J.A."/>
            <person name="Kersten P."/>
            <person name="St John F."/>
            <person name="Glasner J."/>
            <person name="Sabat G."/>
            <person name="Splinter BonDurant S."/>
            <person name="Syed K."/>
            <person name="Yadav J."/>
            <person name="Mgbeahuruike A.C."/>
            <person name="Kovalchuk A."/>
            <person name="Asiegbu F.O."/>
            <person name="Lackner G."/>
            <person name="Hoffmeister D."/>
            <person name="Rencoret J."/>
            <person name="Gutierrez A."/>
            <person name="Sun H."/>
            <person name="Lindquist E."/>
            <person name="Barry K."/>
            <person name="Riley R."/>
            <person name="Grigoriev I.V."/>
            <person name="Henrissat B."/>
            <person name="Kues U."/>
            <person name="Berka R.M."/>
            <person name="Martinez A.T."/>
            <person name="Covert S.F."/>
            <person name="Blanchette R.A."/>
            <person name="Cullen D."/>
        </authorList>
    </citation>
    <scope>NUCLEOTIDE SEQUENCE [LARGE SCALE GENOMIC DNA]</scope>
    <source>
        <strain evidence="1 2">11061_1 CR5-6</strain>
    </source>
</reference>